<evidence type="ECO:0000313" key="2">
    <source>
        <dbReference type="Proteomes" id="UP001500886"/>
    </source>
</evidence>
<keyword evidence="2" id="KW-1185">Reference proteome</keyword>
<organism evidence="1 2">
    <name type="scientific">Streptomyces luteosporeus</name>
    <dbReference type="NCBI Taxonomy" id="173856"/>
    <lineage>
        <taxon>Bacteria</taxon>
        <taxon>Bacillati</taxon>
        <taxon>Actinomycetota</taxon>
        <taxon>Actinomycetes</taxon>
        <taxon>Kitasatosporales</taxon>
        <taxon>Streptomycetaceae</taxon>
        <taxon>Streptomyces</taxon>
    </lineage>
</organism>
<gene>
    <name evidence="1" type="ORF">GCM10010315_56120</name>
</gene>
<sequence length="374" mass="40559">MALTIRQGFVPHTLQPGGKGTFTIDVASDVVISGQKEWIAVTFPDGVTFPEGGVVRYIADGTKINDVLESTWDPHSRQLRFQSELHLNDGTPRQNGFYSIDVQARPDAAPGLRKLANAIEIAGVKADVEFEIVSPRPAENLIKNGGFGDVPFKPDGKWTPNQGVLYARKASALDWWSVGTYQGKGVWAPSRTGAPGELVDVINGDADGHFPEDKERPFVAGENIVDVNGANTCGYIEQAVTVTAGTWYELSFHTGYHLVKDDPTAPTYLHADVRYGEAGAETVLVEEDYVQYYTGRNGISSQDPGRKLNKPGWRKRRLRFLVPDGVGQVTVRFANPGPSGFNPELFANPGGSNGMLVAHVGLVPSAPDPYAARR</sequence>
<name>A0ABN3U6J9_9ACTN</name>
<protein>
    <recommendedName>
        <fullName evidence="3">DUF1080 domain-containing protein</fullName>
    </recommendedName>
</protein>
<evidence type="ECO:0000313" key="1">
    <source>
        <dbReference type="EMBL" id="GAA2725013.1"/>
    </source>
</evidence>
<dbReference type="EMBL" id="BAAASL010000028">
    <property type="protein sequence ID" value="GAA2725013.1"/>
    <property type="molecule type" value="Genomic_DNA"/>
</dbReference>
<dbReference type="RefSeq" id="WP_344439335.1">
    <property type="nucleotide sequence ID" value="NZ_BAAASL010000028.1"/>
</dbReference>
<dbReference type="Gene3D" id="2.60.120.260">
    <property type="entry name" value="Galactose-binding domain-like"/>
    <property type="match status" value="1"/>
</dbReference>
<evidence type="ECO:0008006" key="3">
    <source>
        <dbReference type="Google" id="ProtNLM"/>
    </source>
</evidence>
<dbReference type="Proteomes" id="UP001500886">
    <property type="component" value="Unassembled WGS sequence"/>
</dbReference>
<comment type="caution">
    <text evidence="1">The sequence shown here is derived from an EMBL/GenBank/DDBJ whole genome shotgun (WGS) entry which is preliminary data.</text>
</comment>
<proteinExistence type="predicted"/>
<accession>A0ABN3U6J9</accession>
<reference evidence="1 2" key="1">
    <citation type="journal article" date="2019" name="Int. J. Syst. Evol. Microbiol.">
        <title>The Global Catalogue of Microorganisms (GCM) 10K type strain sequencing project: providing services to taxonomists for standard genome sequencing and annotation.</title>
        <authorList>
            <consortium name="The Broad Institute Genomics Platform"/>
            <consortium name="The Broad Institute Genome Sequencing Center for Infectious Disease"/>
            <person name="Wu L."/>
            <person name="Ma J."/>
        </authorList>
    </citation>
    <scope>NUCLEOTIDE SEQUENCE [LARGE SCALE GENOMIC DNA]</scope>
    <source>
        <strain evidence="1 2">JCM 4542</strain>
    </source>
</reference>